<sequence length="162" mass="18411">MPVSMRACTGDECPYWTAGNWGECSVTCGNGWQRRRLYCQVTPRDESEDAYEVSQEQCSEKDKPEDMQACRQRACRPQEVRLRADCERRRYGCCPDGRTPARGPRYYGCPGRESERVTPRPSCERQSYGCCPDGRTPARGPRYYGCPDRVTTGDGKSFCSCL</sequence>
<name>A0AAV4GCJ5_9GAST</name>
<keyword evidence="1" id="KW-0482">Metalloprotease</keyword>
<dbReference type="Gene3D" id="2.20.100.10">
    <property type="entry name" value="Thrombospondin type-1 (TSP1) repeat"/>
    <property type="match status" value="1"/>
</dbReference>
<keyword evidence="1" id="KW-0645">Protease</keyword>
<organism evidence="1 2">
    <name type="scientific">Elysia marginata</name>
    <dbReference type="NCBI Taxonomy" id="1093978"/>
    <lineage>
        <taxon>Eukaryota</taxon>
        <taxon>Metazoa</taxon>
        <taxon>Spiralia</taxon>
        <taxon>Lophotrochozoa</taxon>
        <taxon>Mollusca</taxon>
        <taxon>Gastropoda</taxon>
        <taxon>Heterobranchia</taxon>
        <taxon>Euthyneura</taxon>
        <taxon>Panpulmonata</taxon>
        <taxon>Sacoglossa</taxon>
        <taxon>Placobranchoidea</taxon>
        <taxon>Plakobranchidae</taxon>
        <taxon>Elysia</taxon>
    </lineage>
</organism>
<dbReference type="EMBL" id="BMAT01004921">
    <property type="protein sequence ID" value="GFR83422.1"/>
    <property type="molecule type" value="Genomic_DNA"/>
</dbReference>
<dbReference type="Pfam" id="PF19030">
    <property type="entry name" value="TSP1_ADAMTS"/>
    <property type="match status" value="1"/>
</dbReference>
<dbReference type="InterPro" id="IPR000884">
    <property type="entry name" value="TSP1_rpt"/>
</dbReference>
<gene>
    <name evidence="1" type="ORF">ElyMa_002390700</name>
</gene>
<dbReference type="PROSITE" id="PS50092">
    <property type="entry name" value="TSP1"/>
    <property type="match status" value="1"/>
</dbReference>
<keyword evidence="1" id="KW-0378">Hydrolase</keyword>
<protein>
    <submittedName>
        <fullName evidence="1">A disintegrin and metalloproteinase with thrombospondin motifs 20</fullName>
    </submittedName>
</protein>
<dbReference type="InterPro" id="IPR036383">
    <property type="entry name" value="TSP1_rpt_sf"/>
</dbReference>
<comment type="caution">
    <text evidence="1">The sequence shown here is derived from an EMBL/GenBank/DDBJ whole genome shotgun (WGS) entry which is preliminary data.</text>
</comment>
<proteinExistence type="predicted"/>
<dbReference type="GO" id="GO:0008237">
    <property type="term" value="F:metallopeptidase activity"/>
    <property type="evidence" value="ECO:0007669"/>
    <property type="project" value="UniProtKB-KW"/>
</dbReference>
<dbReference type="SMART" id="SM00209">
    <property type="entry name" value="TSP1"/>
    <property type="match status" value="1"/>
</dbReference>
<evidence type="ECO:0000313" key="2">
    <source>
        <dbReference type="Proteomes" id="UP000762676"/>
    </source>
</evidence>
<dbReference type="SUPFAM" id="SSF82895">
    <property type="entry name" value="TSP-1 type 1 repeat"/>
    <property type="match status" value="1"/>
</dbReference>
<accession>A0AAV4GCJ5</accession>
<evidence type="ECO:0000313" key="1">
    <source>
        <dbReference type="EMBL" id="GFR83422.1"/>
    </source>
</evidence>
<dbReference type="AlphaFoldDB" id="A0AAV4GCJ5"/>
<reference evidence="1 2" key="1">
    <citation type="journal article" date="2021" name="Elife">
        <title>Chloroplast acquisition without the gene transfer in kleptoplastic sea slugs, Plakobranchus ocellatus.</title>
        <authorList>
            <person name="Maeda T."/>
            <person name="Takahashi S."/>
            <person name="Yoshida T."/>
            <person name="Shimamura S."/>
            <person name="Takaki Y."/>
            <person name="Nagai Y."/>
            <person name="Toyoda A."/>
            <person name="Suzuki Y."/>
            <person name="Arimoto A."/>
            <person name="Ishii H."/>
            <person name="Satoh N."/>
            <person name="Nishiyama T."/>
            <person name="Hasebe M."/>
            <person name="Maruyama T."/>
            <person name="Minagawa J."/>
            <person name="Obokata J."/>
            <person name="Shigenobu S."/>
        </authorList>
    </citation>
    <scope>NUCLEOTIDE SEQUENCE [LARGE SCALE GENOMIC DNA]</scope>
</reference>
<keyword evidence="2" id="KW-1185">Reference proteome</keyword>
<dbReference type="Proteomes" id="UP000762676">
    <property type="component" value="Unassembled WGS sequence"/>
</dbReference>